<dbReference type="InterPro" id="IPR006652">
    <property type="entry name" value="Kelch_1"/>
</dbReference>
<dbReference type="EMBL" id="LFYR01001898">
    <property type="protein sequence ID" value="KMZ58740.1"/>
    <property type="molecule type" value="Genomic_DNA"/>
</dbReference>
<reference evidence="5" key="1">
    <citation type="journal article" date="2016" name="Nature">
        <title>The genome of the seagrass Zostera marina reveals angiosperm adaptation to the sea.</title>
        <authorList>
            <person name="Olsen J.L."/>
            <person name="Rouze P."/>
            <person name="Verhelst B."/>
            <person name="Lin Y.-C."/>
            <person name="Bayer T."/>
            <person name="Collen J."/>
            <person name="Dattolo E."/>
            <person name="De Paoli E."/>
            <person name="Dittami S."/>
            <person name="Maumus F."/>
            <person name="Michel G."/>
            <person name="Kersting A."/>
            <person name="Lauritano C."/>
            <person name="Lohaus R."/>
            <person name="Toepel M."/>
            <person name="Tonon T."/>
            <person name="Vanneste K."/>
            <person name="Amirebrahimi M."/>
            <person name="Brakel J."/>
            <person name="Bostroem C."/>
            <person name="Chovatia M."/>
            <person name="Grimwood J."/>
            <person name="Jenkins J.W."/>
            <person name="Jueterbock A."/>
            <person name="Mraz A."/>
            <person name="Stam W.T."/>
            <person name="Tice H."/>
            <person name="Bornberg-Bauer E."/>
            <person name="Green P.J."/>
            <person name="Pearson G.A."/>
            <person name="Procaccini G."/>
            <person name="Duarte C.M."/>
            <person name="Schmutz J."/>
            <person name="Reusch T.B.H."/>
            <person name="Van de Peer Y."/>
        </authorList>
    </citation>
    <scope>NUCLEOTIDE SEQUENCE [LARGE SCALE GENOMIC DNA]</scope>
    <source>
        <strain evidence="5">cv. Finnish</strain>
    </source>
</reference>
<dbReference type="InterPro" id="IPR036047">
    <property type="entry name" value="F-box-like_dom_sf"/>
</dbReference>
<dbReference type="STRING" id="29655.A0A0K9NRY6"/>
<dbReference type="SUPFAM" id="SSF117281">
    <property type="entry name" value="Kelch motif"/>
    <property type="match status" value="1"/>
</dbReference>
<gene>
    <name evidence="4" type="ORF">ZOSMA_74G00840</name>
</gene>
<dbReference type="CDD" id="cd22152">
    <property type="entry name" value="F-box_AtAFR-like"/>
    <property type="match status" value="1"/>
</dbReference>
<dbReference type="SUPFAM" id="SSF81383">
    <property type="entry name" value="F-box domain"/>
    <property type="match status" value="1"/>
</dbReference>
<dbReference type="InterPro" id="IPR001810">
    <property type="entry name" value="F-box_dom"/>
</dbReference>
<dbReference type="InterPro" id="IPR015915">
    <property type="entry name" value="Kelch-typ_b-propeller"/>
</dbReference>
<evidence type="ECO:0000256" key="1">
    <source>
        <dbReference type="ARBA" id="ARBA00022441"/>
    </source>
</evidence>
<evidence type="ECO:0000313" key="4">
    <source>
        <dbReference type="EMBL" id="KMZ58740.1"/>
    </source>
</evidence>
<keyword evidence="1" id="KW-0880">Kelch repeat</keyword>
<dbReference type="OrthoDB" id="45365at2759"/>
<protein>
    <submittedName>
        <fullName evidence="4">Galactose oxidase/kelch repeat superfamily protein</fullName>
    </submittedName>
</protein>
<comment type="caution">
    <text evidence="4">The sequence shown here is derived from an EMBL/GenBank/DDBJ whole genome shotgun (WGS) entry which is preliminary data.</text>
</comment>
<dbReference type="Pfam" id="PF01344">
    <property type="entry name" value="Kelch_1"/>
    <property type="match status" value="3"/>
</dbReference>
<dbReference type="AlphaFoldDB" id="A0A0K9NRY6"/>
<dbReference type="Pfam" id="PF00646">
    <property type="entry name" value="F-box"/>
    <property type="match status" value="1"/>
</dbReference>
<proteinExistence type="predicted"/>
<sequence>MFLHCKTNQNNPLQTPLQMKKLNNTQEEEEYYCPILPGLPDDLAKYCLALVPRTCMSSMSNVCKQWRSFIQNKEFIVLRKEARKVEEWVYFLTVDEQGKRTQWEVSSFSGKEPNHRLLPPMPGPVKFGFGIAVFDGKLLVIAGYAMDESKQEQVSSDVYQYDSRLDRWSMLANLNVGRREFACAEVGGLVYVAGGYGLHGESISSVEVYSPENKAWVLIQNLPRSRWSCFGCGVGEKLYVMGGRSRFTIGSSRYVDIYDPKNKTWCQNKNGCVMVTAYAVLGDKLFCMEWKDQRKIAVFDFSNNSWKKVSIPVMGNSCVKLCFGTFNGKLLLFSSNMEREYETLVYDPKAPTGLEWKSSASFKPPPRSCLRSVTIHV</sequence>
<dbReference type="PANTHER" id="PTHR46344">
    <property type="entry name" value="OS02G0202900 PROTEIN"/>
    <property type="match status" value="1"/>
</dbReference>
<accession>A0A0K9NRY6</accession>
<name>A0A0K9NRY6_ZOSMR</name>
<keyword evidence="2" id="KW-0677">Repeat</keyword>
<dbReference type="PANTHER" id="PTHR46344:SF1">
    <property type="entry name" value="OS02G0504900 PROTEIN"/>
    <property type="match status" value="1"/>
</dbReference>
<dbReference type="SMART" id="SM00256">
    <property type="entry name" value="FBOX"/>
    <property type="match status" value="1"/>
</dbReference>
<feature type="domain" description="F-box" evidence="3">
    <location>
        <begin position="39"/>
        <end position="79"/>
    </location>
</feature>
<dbReference type="OMA" id="CAGMQLK"/>
<dbReference type="SMART" id="SM00612">
    <property type="entry name" value="Kelch"/>
    <property type="match status" value="3"/>
</dbReference>
<keyword evidence="5" id="KW-1185">Reference proteome</keyword>
<evidence type="ECO:0000313" key="5">
    <source>
        <dbReference type="Proteomes" id="UP000036987"/>
    </source>
</evidence>
<dbReference type="Proteomes" id="UP000036987">
    <property type="component" value="Unassembled WGS sequence"/>
</dbReference>
<evidence type="ECO:0000259" key="3">
    <source>
        <dbReference type="SMART" id="SM00256"/>
    </source>
</evidence>
<dbReference type="Gene3D" id="2.120.10.80">
    <property type="entry name" value="Kelch-type beta propeller"/>
    <property type="match status" value="1"/>
</dbReference>
<organism evidence="4 5">
    <name type="scientific">Zostera marina</name>
    <name type="common">Eelgrass</name>
    <dbReference type="NCBI Taxonomy" id="29655"/>
    <lineage>
        <taxon>Eukaryota</taxon>
        <taxon>Viridiplantae</taxon>
        <taxon>Streptophyta</taxon>
        <taxon>Embryophyta</taxon>
        <taxon>Tracheophyta</taxon>
        <taxon>Spermatophyta</taxon>
        <taxon>Magnoliopsida</taxon>
        <taxon>Liliopsida</taxon>
        <taxon>Zosteraceae</taxon>
        <taxon>Zostera</taxon>
    </lineage>
</organism>
<evidence type="ECO:0000256" key="2">
    <source>
        <dbReference type="ARBA" id="ARBA00022737"/>
    </source>
</evidence>